<gene>
    <name evidence="1" type="ORF">BACSTE_02895</name>
</gene>
<reference evidence="1 2" key="2">
    <citation type="submission" date="2007-11" db="EMBL/GenBank/DDBJ databases">
        <authorList>
            <person name="Fulton L."/>
            <person name="Clifton S."/>
            <person name="Fulton B."/>
            <person name="Xu J."/>
            <person name="Minx P."/>
            <person name="Pepin K.H."/>
            <person name="Johnson M."/>
            <person name="Thiruvilangam P."/>
            <person name="Bhonagiri V."/>
            <person name="Nash W.E."/>
            <person name="Mardis E.R."/>
            <person name="Wilson R.K."/>
        </authorList>
    </citation>
    <scope>NUCLEOTIDE SEQUENCE [LARGE SCALE GENOMIC DNA]</scope>
    <source>
        <strain evidence="1 2">ATCC 43183</strain>
    </source>
</reference>
<reference evidence="1 2" key="1">
    <citation type="submission" date="2007-11" db="EMBL/GenBank/DDBJ databases">
        <title>Draft genome sequence of Bacteroides stercoris(ATCC 43183).</title>
        <authorList>
            <person name="Sudarsanam P."/>
            <person name="Ley R."/>
            <person name="Guruge J."/>
            <person name="Turnbaugh P.J."/>
            <person name="Mahowald M."/>
            <person name="Liep D."/>
            <person name="Gordon J."/>
        </authorList>
    </citation>
    <scope>NUCLEOTIDE SEQUENCE [LARGE SCALE GENOMIC DNA]</scope>
    <source>
        <strain evidence="1 2">ATCC 43183</strain>
    </source>
</reference>
<comment type="caution">
    <text evidence="1">The sequence shown here is derived from an EMBL/GenBank/DDBJ whole genome shotgun (WGS) entry which is preliminary data.</text>
</comment>
<dbReference type="EMBL" id="ABFZ02000022">
    <property type="protein sequence ID" value="EDS13754.1"/>
    <property type="molecule type" value="Genomic_DNA"/>
</dbReference>
<evidence type="ECO:0000313" key="1">
    <source>
        <dbReference type="EMBL" id="EDS13754.1"/>
    </source>
</evidence>
<sequence length="123" mass="14299">MYKQSFGSIGQMQFANEQEYYRLLGYLAKSNGSTELVWERNEEQGAWESEGRIKFLSPKPNNIGILKLTAGVGKILYRVNCNEFVKNIYENHNFVQGKVQNIERIRETIPIEFMNNFNEGLNL</sequence>
<proteinExistence type="predicted"/>
<evidence type="ECO:0000313" key="2">
    <source>
        <dbReference type="Proteomes" id="UP000004713"/>
    </source>
</evidence>
<organism evidence="1 2">
    <name type="scientific">Bacteroides stercoris ATCC 43183</name>
    <dbReference type="NCBI Taxonomy" id="449673"/>
    <lineage>
        <taxon>Bacteria</taxon>
        <taxon>Pseudomonadati</taxon>
        <taxon>Bacteroidota</taxon>
        <taxon>Bacteroidia</taxon>
        <taxon>Bacteroidales</taxon>
        <taxon>Bacteroidaceae</taxon>
        <taxon>Bacteroides</taxon>
    </lineage>
</organism>
<dbReference type="GeneID" id="31798122"/>
<protein>
    <submittedName>
        <fullName evidence="1">Uncharacterized protein</fullName>
    </submittedName>
</protein>
<dbReference type="AlphaFoldDB" id="B0NTR1"/>
<accession>B0NTR1</accession>
<name>B0NTR1_BACSE</name>
<dbReference type="RefSeq" id="WP_005656800.1">
    <property type="nucleotide sequence ID" value="NZ_CP102262.1"/>
</dbReference>
<dbReference type="Proteomes" id="UP000004713">
    <property type="component" value="Unassembled WGS sequence"/>
</dbReference>
<dbReference type="HOGENOM" id="CLU_2012828_0_0_10"/>